<evidence type="ECO:0000256" key="4">
    <source>
        <dbReference type="ARBA" id="ARBA00022801"/>
    </source>
</evidence>
<dbReference type="AlphaFoldDB" id="A0AAX4IHB9"/>
<dbReference type="Proteomes" id="UP001322277">
    <property type="component" value="Chromosome 5"/>
</dbReference>
<proteinExistence type="predicted"/>
<gene>
    <name evidence="9" type="ORF">CDEST_07696</name>
</gene>
<keyword evidence="5" id="KW-0119">Carbohydrate metabolism</keyword>
<name>A0AAX4IHB9_9PEZI</name>
<dbReference type="PROSITE" id="PS51677">
    <property type="entry name" value="NODB"/>
    <property type="match status" value="1"/>
</dbReference>
<dbReference type="GO" id="GO:0016810">
    <property type="term" value="F:hydrolase activity, acting on carbon-nitrogen (but not peptide) bonds"/>
    <property type="evidence" value="ECO:0007669"/>
    <property type="project" value="InterPro"/>
</dbReference>
<dbReference type="KEGG" id="cdet:87944199"/>
<evidence type="ECO:0000259" key="8">
    <source>
        <dbReference type="PROSITE" id="PS51677"/>
    </source>
</evidence>
<dbReference type="EMBL" id="CP137309">
    <property type="protein sequence ID" value="WQF82682.1"/>
    <property type="molecule type" value="Genomic_DNA"/>
</dbReference>
<keyword evidence="10" id="KW-1185">Reference proteome</keyword>
<dbReference type="PANTHER" id="PTHR46471">
    <property type="entry name" value="CHITIN DEACETYLASE"/>
    <property type="match status" value="1"/>
</dbReference>
<dbReference type="GeneID" id="87944199"/>
<evidence type="ECO:0000256" key="7">
    <source>
        <dbReference type="SAM" id="SignalP"/>
    </source>
</evidence>
<evidence type="ECO:0000313" key="9">
    <source>
        <dbReference type="EMBL" id="WQF82682.1"/>
    </source>
</evidence>
<evidence type="ECO:0000256" key="1">
    <source>
        <dbReference type="ARBA" id="ARBA00001941"/>
    </source>
</evidence>
<evidence type="ECO:0000256" key="2">
    <source>
        <dbReference type="ARBA" id="ARBA00022723"/>
    </source>
</evidence>
<feature type="domain" description="NodB homology" evidence="8">
    <location>
        <begin position="54"/>
        <end position="237"/>
    </location>
</feature>
<accession>A0AAX4IHB9</accession>
<dbReference type="InterPro" id="IPR002509">
    <property type="entry name" value="NODB_dom"/>
</dbReference>
<protein>
    <submittedName>
        <fullName evidence="9">NodB domain, glycoside hydrolase/deacetylase, beta/alpha-barrel</fullName>
    </submittedName>
</protein>
<evidence type="ECO:0000256" key="6">
    <source>
        <dbReference type="ARBA" id="ARBA00023285"/>
    </source>
</evidence>
<keyword evidence="6" id="KW-0170">Cobalt</keyword>
<keyword evidence="3 7" id="KW-0732">Signal</keyword>
<comment type="cofactor">
    <cofactor evidence="1">
        <name>Co(2+)</name>
        <dbReference type="ChEBI" id="CHEBI:48828"/>
    </cofactor>
</comment>
<keyword evidence="2" id="KW-0479">Metal-binding</keyword>
<reference evidence="10" key="1">
    <citation type="journal article" date="2023" name="bioRxiv">
        <title>Complete genome of the Medicago anthracnose fungus, Colletotrichum destructivum, reveals a mini-chromosome-like region within a core chromosome.</title>
        <authorList>
            <person name="Lapalu N."/>
            <person name="Simon A."/>
            <person name="Lu A."/>
            <person name="Plaumann P.-L."/>
            <person name="Amselem J."/>
            <person name="Pigne S."/>
            <person name="Auger A."/>
            <person name="Koch C."/>
            <person name="Dallery J.-F."/>
            <person name="O'Connell R.J."/>
        </authorList>
    </citation>
    <scope>NUCLEOTIDE SEQUENCE [LARGE SCALE GENOMIC DNA]</scope>
    <source>
        <strain evidence="10">CBS 520.97</strain>
    </source>
</reference>
<dbReference type="SUPFAM" id="SSF88713">
    <property type="entry name" value="Glycoside hydrolase/deacetylase"/>
    <property type="match status" value="1"/>
</dbReference>
<dbReference type="GO" id="GO:0046872">
    <property type="term" value="F:metal ion binding"/>
    <property type="evidence" value="ECO:0007669"/>
    <property type="project" value="UniProtKB-KW"/>
</dbReference>
<sequence length="277" mass="30574">MHFAAVVTSLLVVGAVAGPFRRQSTSIKFSNNTSLTLPTRIPYGTVIDSCTVEDTFALTFDDGPFTFTNHVLDLLAEAQVRATFFVTGSLLSDIREQKAVIQRMLDEGHQVGHHTWSHADLATTSDKDVVTQMTKLEDAFFDIIGKCPTYMRPPYFSWSSATLSIMKDLKYHVIRADIDTFDWKYSSYGNLTGLTLFENGIDAGGTLTLCHDVQNNTANVLLPELLRVMKEKNLNGVPVGECLGDPEANWYRTERIVPVQMNGVQGLAPIPHGTGSI</sequence>
<dbReference type="PANTHER" id="PTHR46471:SF2">
    <property type="entry name" value="CHITIN DEACETYLASE-RELATED"/>
    <property type="match status" value="1"/>
</dbReference>
<dbReference type="Pfam" id="PF01522">
    <property type="entry name" value="Polysacc_deac_1"/>
    <property type="match status" value="1"/>
</dbReference>
<evidence type="ECO:0000313" key="10">
    <source>
        <dbReference type="Proteomes" id="UP001322277"/>
    </source>
</evidence>
<dbReference type="RefSeq" id="XP_062779906.1">
    <property type="nucleotide sequence ID" value="XM_062923855.1"/>
</dbReference>
<dbReference type="InterPro" id="IPR011330">
    <property type="entry name" value="Glyco_hydro/deAcase_b/a-brl"/>
</dbReference>
<dbReference type="GO" id="GO:0005975">
    <property type="term" value="P:carbohydrate metabolic process"/>
    <property type="evidence" value="ECO:0007669"/>
    <property type="project" value="InterPro"/>
</dbReference>
<dbReference type="Gene3D" id="3.20.20.370">
    <property type="entry name" value="Glycoside hydrolase/deacetylase"/>
    <property type="match status" value="1"/>
</dbReference>
<feature type="chain" id="PRO_5043657422" evidence="7">
    <location>
        <begin position="18"/>
        <end position="277"/>
    </location>
</feature>
<dbReference type="CDD" id="cd10951">
    <property type="entry name" value="CE4_ClCDA_like"/>
    <property type="match status" value="1"/>
</dbReference>
<feature type="signal peptide" evidence="7">
    <location>
        <begin position="1"/>
        <end position="17"/>
    </location>
</feature>
<evidence type="ECO:0000256" key="5">
    <source>
        <dbReference type="ARBA" id="ARBA00023277"/>
    </source>
</evidence>
<organism evidence="9 10">
    <name type="scientific">Colletotrichum destructivum</name>
    <dbReference type="NCBI Taxonomy" id="34406"/>
    <lineage>
        <taxon>Eukaryota</taxon>
        <taxon>Fungi</taxon>
        <taxon>Dikarya</taxon>
        <taxon>Ascomycota</taxon>
        <taxon>Pezizomycotina</taxon>
        <taxon>Sordariomycetes</taxon>
        <taxon>Hypocreomycetidae</taxon>
        <taxon>Glomerellales</taxon>
        <taxon>Glomerellaceae</taxon>
        <taxon>Colletotrichum</taxon>
        <taxon>Colletotrichum destructivum species complex</taxon>
    </lineage>
</organism>
<keyword evidence="4 9" id="KW-0378">Hydrolase</keyword>
<evidence type="ECO:0000256" key="3">
    <source>
        <dbReference type="ARBA" id="ARBA00022729"/>
    </source>
</evidence>